<organism evidence="2 3">
    <name type="scientific">Sunxiuqinia dokdonensis</name>
    <dbReference type="NCBI Taxonomy" id="1409788"/>
    <lineage>
        <taxon>Bacteria</taxon>
        <taxon>Pseudomonadati</taxon>
        <taxon>Bacteroidota</taxon>
        <taxon>Bacteroidia</taxon>
        <taxon>Marinilabiliales</taxon>
        <taxon>Prolixibacteraceae</taxon>
        <taxon>Sunxiuqinia</taxon>
    </lineage>
</organism>
<keyword evidence="1" id="KW-0812">Transmembrane</keyword>
<name>A0A0L8VB55_9BACT</name>
<dbReference type="EMBL" id="LGIA01000082">
    <property type="protein sequence ID" value="KOH45664.1"/>
    <property type="molecule type" value="Genomic_DNA"/>
</dbReference>
<dbReference type="RefSeq" id="WP_053181375.1">
    <property type="nucleotide sequence ID" value="NZ_LGIA01000082.1"/>
</dbReference>
<feature type="transmembrane region" description="Helical" evidence="1">
    <location>
        <begin position="12"/>
        <end position="34"/>
    </location>
</feature>
<evidence type="ECO:0000313" key="2">
    <source>
        <dbReference type="EMBL" id="KOH45664.1"/>
    </source>
</evidence>
<dbReference type="Proteomes" id="UP000036958">
    <property type="component" value="Unassembled WGS sequence"/>
</dbReference>
<comment type="caution">
    <text evidence="2">The sequence shown here is derived from an EMBL/GenBank/DDBJ whole genome shotgun (WGS) entry which is preliminary data.</text>
</comment>
<feature type="transmembrane region" description="Helical" evidence="1">
    <location>
        <begin position="73"/>
        <end position="93"/>
    </location>
</feature>
<feature type="transmembrane region" description="Helical" evidence="1">
    <location>
        <begin position="185"/>
        <end position="202"/>
    </location>
</feature>
<sequence length="240" mass="26531">MNELITATLNFAMAFGAIFLVHPSVAQVALAKNLTAPPGSHHPPGIPLLSMGGISMFIGINLSLAIFSTNEGFASLHPLIAALIILLFSGMLLDTDMAFRYVRQVARLFAAAVLVLHDHSNPAILLPGLPSWLNALLQMVFVIGFMYGYHELVMYRKMTFFYLALINVLVFAFLLWQRQAPFNELLLALSLAGSLSGVLVYSRYARQKNKPLPLVGHTGIFLIAIILAALWLRFFAYWIN</sequence>
<protein>
    <submittedName>
        <fullName evidence="2">Uncharacterized protein</fullName>
    </submittedName>
</protein>
<feature type="transmembrane region" description="Helical" evidence="1">
    <location>
        <begin position="160"/>
        <end position="179"/>
    </location>
</feature>
<dbReference type="AlphaFoldDB" id="A0A0L8VB55"/>
<reference evidence="3" key="1">
    <citation type="submission" date="2015-07" db="EMBL/GenBank/DDBJ databases">
        <title>Genome sequencing of Sunxiuqinia dokdonensis strain SK.</title>
        <authorList>
            <person name="Ahn S."/>
            <person name="Kim B.-C."/>
        </authorList>
    </citation>
    <scope>NUCLEOTIDE SEQUENCE [LARGE SCALE GENOMIC DNA]</scope>
    <source>
        <strain evidence="3">SK</strain>
    </source>
</reference>
<evidence type="ECO:0000256" key="1">
    <source>
        <dbReference type="SAM" id="Phobius"/>
    </source>
</evidence>
<feature type="transmembrane region" description="Helical" evidence="1">
    <location>
        <begin position="214"/>
        <end position="239"/>
    </location>
</feature>
<evidence type="ECO:0000313" key="3">
    <source>
        <dbReference type="Proteomes" id="UP000036958"/>
    </source>
</evidence>
<feature type="transmembrane region" description="Helical" evidence="1">
    <location>
        <begin position="46"/>
        <end position="67"/>
    </location>
</feature>
<keyword evidence="1" id="KW-1133">Transmembrane helix</keyword>
<dbReference type="OrthoDB" id="1124874at2"/>
<keyword evidence="1" id="KW-0472">Membrane</keyword>
<feature type="transmembrane region" description="Helical" evidence="1">
    <location>
        <begin position="131"/>
        <end position="148"/>
    </location>
</feature>
<keyword evidence="3" id="KW-1185">Reference proteome</keyword>
<accession>A0A0L8VB55</accession>
<gene>
    <name evidence="2" type="ORF">NC99_15230</name>
</gene>
<proteinExistence type="predicted"/>